<dbReference type="AlphaFoldDB" id="A0A1V4J714"/>
<name>A0A1V4J714_PATFA</name>
<dbReference type="OrthoDB" id="10613774at2759"/>
<evidence type="ECO:0000256" key="1">
    <source>
        <dbReference type="SAM" id="MobiDB-lite"/>
    </source>
</evidence>
<evidence type="ECO:0000313" key="2">
    <source>
        <dbReference type="EMBL" id="OPJ68023.1"/>
    </source>
</evidence>
<reference evidence="2 3" key="1">
    <citation type="submission" date="2016-02" db="EMBL/GenBank/DDBJ databases">
        <title>Band-tailed pigeon sequencing and assembly.</title>
        <authorList>
            <person name="Soares A.E."/>
            <person name="Novak B.J."/>
            <person name="Rice E.S."/>
            <person name="O'Connell B."/>
            <person name="Chang D."/>
            <person name="Weber S."/>
            <person name="Shapiro B."/>
        </authorList>
    </citation>
    <scope>NUCLEOTIDE SEQUENCE [LARGE SCALE GENOMIC DNA]</scope>
    <source>
        <strain evidence="2">BTP2013</strain>
        <tissue evidence="2">Blood</tissue>
    </source>
</reference>
<feature type="region of interest" description="Disordered" evidence="1">
    <location>
        <begin position="1"/>
        <end position="49"/>
    </location>
</feature>
<organism evidence="2 3">
    <name type="scientific">Patagioenas fasciata monilis</name>
    <dbReference type="NCBI Taxonomy" id="372326"/>
    <lineage>
        <taxon>Eukaryota</taxon>
        <taxon>Metazoa</taxon>
        <taxon>Chordata</taxon>
        <taxon>Craniata</taxon>
        <taxon>Vertebrata</taxon>
        <taxon>Euteleostomi</taxon>
        <taxon>Archelosauria</taxon>
        <taxon>Archosauria</taxon>
        <taxon>Dinosauria</taxon>
        <taxon>Saurischia</taxon>
        <taxon>Theropoda</taxon>
        <taxon>Coelurosauria</taxon>
        <taxon>Aves</taxon>
        <taxon>Neognathae</taxon>
        <taxon>Neoaves</taxon>
        <taxon>Columbimorphae</taxon>
        <taxon>Columbiformes</taxon>
        <taxon>Columbidae</taxon>
        <taxon>Patagioenas</taxon>
    </lineage>
</organism>
<sequence length="70" mass="7453">MHPRLQTALLPAPALRQSQSRRGARGLGTCSHPGKLRHAEGPRPQSKVGSRGCVFIREVGGASLDLLKSV</sequence>
<protein>
    <submittedName>
        <fullName evidence="2">Uncharacterized protein</fullName>
    </submittedName>
</protein>
<accession>A0A1V4J714</accession>
<comment type="caution">
    <text evidence="2">The sequence shown here is derived from an EMBL/GenBank/DDBJ whole genome shotgun (WGS) entry which is preliminary data.</text>
</comment>
<dbReference type="Proteomes" id="UP000190648">
    <property type="component" value="Unassembled WGS sequence"/>
</dbReference>
<evidence type="ECO:0000313" key="3">
    <source>
        <dbReference type="Proteomes" id="UP000190648"/>
    </source>
</evidence>
<proteinExistence type="predicted"/>
<gene>
    <name evidence="2" type="ORF">AV530_012239</name>
</gene>
<dbReference type="EMBL" id="LSYS01008814">
    <property type="protein sequence ID" value="OPJ68023.1"/>
    <property type="molecule type" value="Genomic_DNA"/>
</dbReference>
<keyword evidence="3" id="KW-1185">Reference proteome</keyword>